<feature type="coiled-coil region" evidence="1">
    <location>
        <begin position="88"/>
        <end position="122"/>
    </location>
</feature>
<evidence type="ECO:0000313" key="4">
    <source>
        <dbReference type="Proteomes" id="UP000028582"/>
    </source>
</evidence>
<evidence type="ECO:0000313" key="3">
    <source>
        <dbReference type="EMBL" id="ETO70784.1"/>
    </source>
</evidence>
<organism evidence="3 4">
    <name type="scientific">Phytophthora nicotianae P1976</name>
    <dbReference type="NCBI Taxonomy" id="1317066"/>
    <lineage>
        <taxon>Eukaryota</taxon>
        <taxon>Sar</taxon>
        <taxon>Stramenopiles</taxon>
        <taxon>Oomycota</taxon>
        <taxon>Peronosporomycetes</taxon>
        <taxon>Peronosporales</taxon>
        <taxon>Peronosporaceae</taxon>
        <taxon>Phytophthora</taxon>
    </lineage>
</organism>
<dbReference type="AlphaFoldDB" id="A0A080ZVX3"/>
<dbReference type="EMBL" id="ANJA01002274">
    <property type="protein sequence ID" value="ETO70784.1"/>
    <property type="molecule type" value="Genomic_DNA"/>
</dbReference>
<accession>A0A080ZVX3</accession>
<evidence type="ECO:0000256" key="2">
    <source>
        <dbReference type="SAM" id="MobiDB-lite"/>
    </source>
</evidence>
<gene>
    <name evidence="3" type="ORF">F444_12764</name>
</gene>
<comment type="caution">
    <text evidence="3">The sequence shown here is derived from an EMBL/GenBank/DDBJ whole genome shotgun (WGS) entry which is preliminary data.</text>
</comment>
<feature type="region of interest" description="Disordered" evidence="2">
    <location>
        <begin position="1"/>
        <end position="54"/>
    </location>
</feature>
<feature type="coiled-coil region" evidence="1">
    <location>
        <begin position="148"/>
        <end position="189"/>
    </location>
</feature>
<feature type="compositionally biased region" description="Low complexity" evidence="2">
    <location>
        <begin position="40"/>
        <end position="53"/>
    </location>
</feature>
<reference evidence="3 4" key="1">
    <citation type="submission" date="2013-11" db="EMBL/GenBank/DDBJ databases">
        <title>The Genome Sequence of Phytophthora parasitica P1976.</title>
        <authorList>
            <consortium name="The Broad Institute Genomics Platform"/>
            <person name="Russ C."/>
            <person name="Tyler B."/>
            <person name="Panabieres F."/>
            <person name="Shan W."/>
            <person name="Tripathy S."/>
            <person name="Grunwald N."/>
            <person name="Machado M."/>
            <person name="Johnson C.S."/>
            <person name="Walker B."/>
            <person name="Young S."/>
            <person name="Zeng Q."/>
            <person name="Gargeya S."/>
            <person name="Fitzgerald M."/>
            <person name="Haas B."/>
            <person name="Abouelleil A."/>
            <person name="Allen A.W."/>
            <person name="Alvarado L."/>
            <person name="Arachchi H.M."/>
            <person name="Berlin A.M."/>
            <person name="Chapman S.B."/>
            <person name="Gainer-Dewar J."/>
            <person name="Goldberg J."/>
            <person name="Griggs A."/>
            <person name="Gujja S."/>
            <person name="Hansen M."/>
            <person name="Howarth C."/>
            <person name="Imamovic A."/>
            <person name="Ireland A."/>
            <person name="Larimer J."/>
            <person name="McCowan C."/>
            <person name="Murphy C."/>
            <person name="Pearson M."/>
            <person name="Poon T.W."/>
            <person name="Priest M."/>
            <person name="Roberts A."/>
            <person name="Saif S."/>
            <person name="Shea T."/>
            <person name="Sisk P."/>
            <person name="Sykes S."/>
            <person name="Wortman J."/>
            <person name="Nusbaum C."/>
            <person name="Birren B."/>
        </authorList>
    </citation>
    <scope>NUCLEOTIDE SEQUENCE [LARGE SCALE GENOMIC DNA]</scope>
    <source>
        <strain evidence="3 4">P1976</strain>
    </source>
</reference>
<proteinExistence type="predicted"/>
<feature type="compositionally biased region" description="Basic residues" evidence="2">
    <location>
        <begin position="16"/>
        <end position="25"/>
    </location>
</feature>
<feature type="compositionally biased region" description="Basic and acidic residues" evidence="2">
    <location>
        <begin position="26"/>
        <end position="39"/>
    </location>
</feature>
<dbReference type="Proteomes" id="UP000028582">
    <property type="component" value="Unassembled WGS sequence"/>
</dbReference>
<dbReference type="OrthoDB" id="159732at2759"/>
<protein>
    <submittedName>
        <fullName evidence="3">Uncharacterized protein</fullName>
    </submittedName>
</protein>
<keyword evidence="1" id="KW-0175">Coiled coil</keyword>
<sequence length="225" mass="26081">MAGLRRQKCGGNLHFRISHKQSKPTRQRERERERERAESSHSSSSQTHSNTEANMHMKVAMDKQTSRRLVKVTNYALVQVLKATVARLRKIEMELGDLELALEDEQEEIESYSDDIDDCHDRIEDIDEFVRELEAGNVHTVSDVAAALAEMTEERQEEKKLLKVLGDARASHEQQFERLQSQSAALKSERLLLTKTRFEICCLFRRNGVFDLVRRRLAVFNPKLM</sequence>
<name>A0A080ZVX3_PHYNI</name>
<evidence type="ECO:0000256" key="1">
    <source>
        <dbReference type="SAM" id="Coils"/>
    </source>
</evidence>